<dbReference type="PANTHER" id="PTHR47982:SF45">
    <property type="entry name" value="NON-SPECIFIC SERINE_THREONINE PROTEIN KINASE"/>
    <property type="match status" value="1"/>
</dbReference>
<feature type="transmembrane region" description="Helical" evidence="17">
    <location>
        <begin position="230"/>
        <end position="255"/>
    </location>
</feature>
<evidence type="ECO:0000256" key="15">
    <source>
        <dbReference type="PROSITE-ProRule" id="PRU10141"/>
    </source>
</evidence>
<dbReference type="SMART" id="SM00054">
    <property type="entry name" value="EFh"/>
    <property type="match status" value="2"/>
</dbReference>
<dbReference type="CDD" id="cd14066">
    <property type="entry name" value="STKc_IRAK"/>
    <property type="match status" value="1"/>
</dbReference>
<evidence type="ECO:0000313" key="21">
    <source>
        <dbReference type="Proteomes" id="UP000886885"/>
    </source>
</evidence>
<dbReference type="InterPro" id="IPR017441">
    <property type="entry name" value="Protein_kinase_ATP_BS"/>
</dbReference>
<dbReference type="InterPro" id="IPR002048">
    <property type="entry name" value="EF_hand_dom"/>
</dbReference>
<evidence type="ECO:0000313" key="20">
    <source>
        <dbReference type="EMBL" id="KAG6765783.1"/>
    </source>
</evidence>
<dbReference type="GO" id="GO:0004674">
    <property type="term" value="F:protein serine/threonine kinase activity"/>
    <property type="evidence" value="ECO:0007669"/>
    <property type="project" value="UniProtKB-KW"/>
</dbReference>
<proteinExistence type="predicted"/>
<feature type="region of interest" description="Disordered" evidence="16">
    <location>
        <begin position="1"/>
        <end position="225"/>
    </location>
</feature>
<comment type="catalytic activity">
    <reaction evidence="13">
        <text>L-threonyl-[protein] + ATP = O-phospho-L-threonyl-[protein] + ADP + H(+)</text>
        <dbReference type="Rhea" id="RHEA:46608"/>
        <dbReference type="Rhea" id="RHEA-COMP:11060"/>
        <dbReference type="Rhea" id="RHEA-COMP:11605"/>
        <dbReference type="ChEBI" id="CHEBI:15378"/>
        <dbReference type="ChEBI" id="CHEBI:30013"/>
        <dbReference type="ChEBI" id="CHEBI:30616"/>
        <dbReference type="ChEBI" id="CHEBI:61977"/>
        <dbReference type="ChEBI" id="CHEBI:456216"/>
        <dbReference type="EC" id="2.7.11.1"/>
    </reaction>
</comment>
<evidence type="ECO:0000256" key="3">
    <source>
        <dbReference type="ARBA" id="ARBA00022475"/>
    </source>
</evidence>
<dbReference type="PROSITE" id="PS50222">
    <property type="entry name" value="EF_HAND_2"/>
    <property type="match status" value="2"/>
</dbReference>
<name>A0A8X7ZG51_POPTO</name>
<evidence type="ECO:0000259" key="18">
    <source>
        <dbReference type="PROSITE" id="PS50011"/>
    </source>
</evidence>
<dbReference type="GO" id="GO:0005524">
    <property type="term" value="F:ATP binding"/>
    <property type="evidence" value="ECO:0007669"/>
    <property type="project" value="UniProtKB-UniRule"/>
</dbReference>
<dbReference type="Pfam" id="PF13202">
    <property type="entry name" value="EF-hand_5"/>
    <property type="match status" value="1"/>
</dbReference>
<evidence type="ECO:0000259" key="19">
    <source>
        <dbReference type="PROSITE" id="PS50222"/>
    </source>
</evidence>
<evidence type="ECO:0000256" key="5">
    <source>
        <dbReference type="ARBA" id="ARBA00022679"/>
    </source>
</evidence>
<evidence type="ECO:0000256" key="11">
    <source>
        <dbReference type="ARBA" id="ARBA00022989"/>
    </source>
</evidence>
<feature type="domain" description="EF-hand" evidence="19">
    <location>
        <begin position="935"/>
        <end position="970"/>
    </location>
</feature>
<evidence type="ECO:0000256" key="12">
    <source>
        <dbReference type="ARBA" id="ARBA00023136"/>
    </source>
</evidence>
<evidence type="ECO:0000256" key="7">
    <source>
        <dbReference type="ARBA" id="ARBA00022737"/>
    </source>
</evidence>
<dbReference type="OrthoDB" id="4062651at2759"/>
<evidence type="ECO:0000256" key="6">
    <source>
        <dbReference type="ARBA" id="ARBA00022692"/>
    </source>
</evidence>
<keyword evidence="5" id="KW-0808">Transferase</keyword>
<dbReference type="PANTHER" id="PTHR47982">
    <property type="entry name" value="PROLINE-RICH RECEPTOR-LIKE PROTEIN KINASE PERK4"/>
    <property type="match status" value="1"/>
</dbReference>
<comment type="catalytic activity">
    <reaction evidence="14">
        <text>L-seryl-[protein] + ATP = O-phospho-L-seryl-[protein] + ADP + H(+)</text>
        <dbReference type="Rhea" id="RHEA:17989"/>
        <dbReference type="Rhea" id="RHEA-COMP:9863"/>
        <dbReference type="Rhea" id="RHEA-COMP:11604"/>
        <dbReference type="ChEBI" id="CHEBI:15378"/>
        <dbReference type="ChEBI" id="CHEBI:29999"/>
        <dbReference type="ChEBI" id="CHEBI:30616"/>
        <dbReference type="ChEBI" id="CHEBI:83421"/>
        <dbReference type="ChEBI" id="CHEBI:456216"/>
        <dbReference type="EC" id="2.7.11.1"/>
    </reaction>
</comment>
<keyword evidence="3" id="KW-1003">Cell membrane</keyword>
<keyword evidence="11 17" id="KW-1133">Transmembrane helix</keyword>
<dbReference type="PROSITE" id="PS00107">
    <property type="entry name" value="PROTEIN_KINASE_ATP"/>
    <property type="match status" value="1"/>
</dbReference>
<keyword evidence="4" id="KW-0723">Serine/threonine-protein kinase</keyword>
<evidence type="ECO:0000256" key="9">
    <source>
        <dbReference type="ARBA" id="ARBA00022777"/>
    </source>
</evidence>
<evidence type="ECO:0000256" key="14">
    <source>
        <dbReference type="ARBA" id="ARBA00048679"/>
    </source>
</evidence>
<reference evidence="20" key="1">
    <citation type="journal article" date="2020" name="bioRxiv">
        <title>Hybrid origin of Populus tomentosa Carr. identified through genome sequencing and phylogenomic analysis.</title>
        <authorList>
            <person name="An X."/>
            <person name="Gao K."/>
            <person name="Chen Z."/>
            <person name="Li J."/>
            <person name="Yang X."/>
            <person name="Yang X."/>
            <person name="Zhou J."/>
            <person name="Guo T."/>
            <person name="Zhao T."/>
            <person name="Huang S."/>
            <person name="Miao D."/>
            <person name="Khan W.U."/>
            <person name="Rao P."/>
            <person name="Ye M."/>
            <person name="Lei B."/>
            <person name="Liao W."/>
            <person name="Wang J."/>
            <person name="Ji L."/>
            <person name="Li Y."/>
            <person name="Guo B."/>
            <person name="Mustafa N.S."/>
            <person name="Li S."/>
            <person name="Yun Q."/>
            <person name="Keller S.R."/>
            <person name="Mao J."/>
            <person name="Zhang R."/>
            <person name="Strauss S.H."/>
        </authorList>
    </citation>
    <scope>NUCLEOTIDE SEQUENCE</scope>
    <source>
        <strain evidence="20">GM15</strain>
        <tissue evidence="20">Leaf</tissue>
    </source>
</reference>
<evidence type="ECO:0000256" key="4">
    <source>
        <dbReference type="ARBA" id="ARBA00022527"/>
    </source>
</evidence>
<feature type="compositionally biased region" description="Low complexity" evidence="16">
    <location>
        <begin position="1"/>
        <end position="13"/>
    </location>
</feature>
<keyword evidence="10 15" id="KW-0067">ATP-binding</keyword>
<dbReference type="FunFam" id="3.30.200.20:FF:000212">
    <property type="entry name" value="Proline-rich receptor-like protein kinase PERK8"/>
    <property type="match status" value="1"/>
</dbReference>
<dbReference type="GO" id="GO:0005509">
    <property type="term" value="F:calcium ion binding"/>
    <property type="evidence" value="ECO:0007669"/>
    <property type="project" value="InterPro"/>
</dbReference>
<dbReference type="Proteomes" id="UP000886885">
    <property type="component" value="Chromosome 8A"/>
</dbReference>
<dbReference type="PROSITE" id="PS00018">
    <property type="entry name" value="EF_HAND_1"/>
    <property type="match status" value="2"/>
</dbReference>
<gene>
    <name evidence="20" type="ORF">POTOM_029840</name>
</gene>
<feature type="domain" description="EF-hand" evidence="19">
    <location>
        <begin position="900"/>
        <end position="931"/>
    </location>
</feature>
<evidence type="ECO:0000256" key="2">
    <source>
        <dbReference type="ARBA" id="ARBA00012513"/>
    </source>
</evidence>
<keyword evidence="21" id="KW-1185">Reference proteome</keyword>
<organism evidence="20 21">
    <name type="scientific">Populus tomentosa</name>
    <name type="common">Chinese white poplar</name>
    <dbReference type="NCBI Taxonomy" id="118781"/>
    <lineage>
        <taxon>Eukaryota</taxon>
        <taxon>Viridiplantae</taxon>
        <taxon>Streptophyta</taxon>
        <taxon>Embryophyta</taxon>
        <taxon>Tracheophyta</taxon>
        <taxon>Spermatophyta</taxon>
        <taxon>Magnoliopsida</taxon>
        <taxon>eudicotyledons</taxon>
        <taxon>Gunneridae</taxon>
        <taxon>Pentapetalae</taxon>
        <taxon>rosids</taxon>
        <taxon>fabids</taxon>
        <taxon>Malpighiales</taxon>
        <taxon>Salicaceae</taxon>
        <taxon>Saliceae</taxon>
        <taxon>Populus</taxon>
    </lineage>
</organism>
<dbReference type="EC" id="2.7.11.1" evidence="2"/>
<dbReference type="GO" id="GO:0005886">
    <property type="term" value="C:plasma membrane"/>
    <property type="evidence" value="ECO:0007669"/>
    <property type="project" value="UniProtKB-SubCell"/>
</dbReference>
<dbReference type="EMBL" id="JAAWWB010000015">
    <property type="protein sequence ID" value="KAG6765783.1"/>
    <property type="molecule type" value="Genomic_DNA"/>
</dbReference>
<feature type="binding site" evidence="15">
    <location>
        <position position="362"/>
    </location>
    <ligand>
        <name>ATP</name>
        <dbReference type="ChEBI" id="CHEBI:30616"/>
    </ligand>
</feature>
<keyword evidence="6 17" id="KW-0812">Transmembrane</keyword>
<evidence type="ECO:0000256" key="13">
    <source>
        <dbReference type="ARBA" id="ARBA00047899"/>
    </source>
</evidence>
<keyword evidence="9" id="KW-0418">Kinase</keyword>
<feature type="compositionally biased region" description="Pro residues" evidence="16">
    <location>
        <begin position="83"/>
        <end position="207"/>
    </location>
</feature>
<keyword evidence="7" id="KW-0677">Repeat</keyword>
<accession>A0A8X7ZG51</accession>
<feature type="compositionally biased region" description="Polar residues" evidence="16">
    <location>
        <begin position="286"/>
        <end position="301"/>
    </location>
</feature>
<evidence type="ECO:0000256" key="1">
    <source>
        <dbReference type="ARBA" id="ARBA00004162"/>
    </source>
</evidence>
<dbReference type="InterPro" id="IPR047117">
    <property type="entry name" value="PERK1-13-like"/>
</dbReference>
<feature type="compositionally biased region" description="Low complexity" evidence="16">
    <location>
        <begin position="21"/>
        <end position="35"/>
    </location>
</feature>
<keyword evidence="8 15" id="KW-0547">Nucleotide-binding</keyword>
<sequence>MATVSPSPNSPSNSTPPPPSTTSSSPPTSPSSQPNATPPNPRNPSTPPPPPPSLSNPPPATPLTPPPTTSHSPPLSGSAPNSNSPPPLVSSPPPPPSSNPPSISPPPPPVNTPTSSPPPPSSTPPPKDSPPPPSSIPPPQSSPPPPPSSRPPQNSPPPPPPTPSQLPTNPPPPPASVSPPRRSPPPPASTPPENSPPPPASIAPLPTPTIRLSPAPNSPESSNSTGNGGIGIGGIAAIGAAIGIIMLILVGLALWCMRKQRKEISGLNGVYVMPSSLGSSPRSGSTFTKTQSTAPLITSGSSSDCFSLPPQSSGLGNSRPLFAFEELVKATNGFSSQNLLGEGGFGTVYKGYLPDGRDVAVKQLKIGGGQGEREFKAEVEIISRIHHRHLVSLVGYCISDTRRLLVYDYVPNNTLHFHLHEVGRPALDWATRVKIAAGAARGLAYLHEDCHPRIIHRDIKSSNILLDINFEAKVSDFGLAKLALDTNTHVTTRVMGTFGYMAPEYASSGKLTDKSDVFSYGVVLLELITGRKPVDASQPMGEESLVEWARPLLNHALENEEFESLADPRLEKNYIESEMFRMIEAAAGCVRHSATKRPRMGQVVRAFHTLATADLTNGMRVGESELFNSAQQSEEIRLFRRMAFGERILKTLQNTQGKACGHTSNRLIPKKSRFQATTSGRPMFPFTSNILFFATYHSVCFTLSDYPPMRTRNVFLIKTYLHQPFFFINIIPFLLPSLTSMEDLNMLAADCVVISCCCQCLILQSIIFVLLELPRKVIQKTRAYAKKKLWHRKKEKMLESVRGRFQDSFDKFLEGSIEIQVDDFHGGHDCESCIEEVEEVLEGFSQKGEFAFGSFWGRVGSGTSPACIVAVQEFDFSVAQFELELAALLRSLGLKPTGYQLHALLSNMDANGNGHVEFDELVNAILPDMNEEVLINQEQCLEVFRSFDRDGNGFITAAELAGSMAKMGQPLSGHGIPVSKMEGGEET</sequence>
<dbReference type="GO" id="GO:0043226">
    <property type="term" value="C:organelle"/>
    <property type="evidence" value="ECO:0007669"/>
    <property type="project" value="UniProtKB-ARBA"/>
</dbReference>
<dbReference type="FunFam" id="1.10.510.10:FF:000173">
    <property type="entry name" value="proline-rich receptor-like protein kinase PERK8"/>
    <property type="match status" value="1"/>
</dbReference>
<dbReference type="InterPro" id="IPR008271">
    <property type="entry name" value="Ser/Thr_kinase_AS"/>
</dbReference>
<comment type="subcellular location">
    <subcellularLocation>
        <location evidence="1">Cell membrane</location>
        <topology evidence="1">Single-pass membrane protein</topology>
    </subcellularLocation>
</comment>
<evidence type="ECO:0000256" key="16">
    <source>
        <dbReference type="SAM" id="MobiDB-lite"/>
    </source>
</evidence>
<dbReference type="PROSITE" id="PS00108">
    <property type="entry name" value="PROTEIN_KINASE_ST"/>
    <property type="match status" value="1"/>
</dbReference>
<protein>
    <recommendedName>
        <fullName evidence="2">non-specific serine/threonine protein kinase</fullName>
        <ecNumber evidence="2">2.7.11.1</ecNumber>
    </recommendedName>
</protein>
<keyword evidence="12 17" id="KW-0472">Membrane</keyword>
<dbReference type="InterPro" id="IPR018247">
    <property type="entry name" value="EF_Hand_1_Ca_BS"/>
</dbReference>
<dbReference type="Pfam" id="PF07714">
    <property type="entry name" value="PK_Tyr_Ser-Thr"/>
    <property type="match status" value="1"/>
</dbReference>
<feature type="compositionally biased region" description="Pro residues" evidence="16">
    <location>
        <begin position="36"/>
        <end position="68"/>
    </location>
</feature>
<dbReference type="InterPro" id="IPR001245">
    <property type="entry name" value="Ser-Thr/Tyr_kinase_cat_dom"/>
</dbReference>
<evidence type="ECO:0000256" key="8">
    <source>
        <dbReference type="ARBA" id="ARBA00022741"/>
    </source>
</evidence>
<dbReference type="InterPro" id="IPR000719">
    <property type="entry name" value="Prot_kinase_dom"/>
</dbReference>
<feature type="compositionally biased region" description="Low complexity" evidence="16">
    <location>
        <begin position="213"/>
        <end position="224"/>
    </location>
</feature>
<feature type="domain" description="Protein kinase" evidence="18">
    <location>
        <begin position="334"/>
        <end position="611"/>
    </location>
</feature>
<dbReference type="FunFam" id="1.10.238.10:FF:000178">
    <property type="entry name" value="Calmodulin-2 A"/>
    <property type="match status" value="1"/>
</dbReference>
<feature type="region of interest" description="Disordered" evidence="16">
    <location>
        <begin position="278"/>
        <end position="301"/>
    </location>
</feature>
<dbReference type="SMART" id="SM00220">
    <property type="entry name" value="S_TKc"/>
    <property type="match status" value="1"/>
</dbReference>
<dbReference type="PROSITE" id="PS50011">
    <property type="entry name" value="PROTEIN_KINASE_DOM"/>
    <property type="match status" value="1"/>
</dbReference>
<dbReference type="AlphaFoldDB" id="A0A8X7ZG51"/>
<comment type="caution">
    <text evidence="20">The sequence shown here is derived from an EMBL/GenBank/DDBJ whole genome shotgun (WGS) entry which is preliminary data.</text>
</comment>
<feature type="transmembrane region" description="Helical" evidence="17">
    <location>
        <begin position="747"/>
        <end position="771"/>
    </location>
</feature>
<dbReference type="CDD" id="cd00051">
    <property type="entry name" value="EFh"/>
    <property type="match status" value="1"/>
</dbReference>
<evidence type="ECO:0000256" key="10">
    <source>
        <dbReference type="ARBA" id="ARBA00022840"/>
    </source>
</evidence>
<evidence type="ECO:0000256" key="17">
    <source>
        <dbReference type="SAM" id="Phobius"/>
    </source>
</evidence>
<feature type="compositionally biased region" description="Low complexity" evidence="16">
    <location>
        <begin position="69"/>
        <end position="82"/>
    </location>
</feature>
<feature type="transmembrane region" description="Helical" evidence="17">
    <location>
        <begin position="715"/>
        <end position="735"/>
    </location>
</feature>